<dbReference type="GO" id="GO:0031992">
    <property type="term" value="F:energy transducer activity"/>
    <property type="evidence" value="ECO:0007669"/>
    <property type="project" value="InterPro"/>
</dbReference>
<dbReference type="InterPro" id="IPR037682">
    <property type="entry name" value="TonB_C"/>
</dbReference>
<evidence type="ECO:0000256" key="1">
    <source>
        <dbReference type="ARBA" id="ARBA00004383"/>
    </source>
</evidence>
<comment type="caution">
    <text evidence="13">The sequence shown here is derived from an EMBL/GenBank/DDBJ whole genome shotgun (WGS) entry which is preliminary data.</text>
</comment>
<proteinExistence type="inferred from homology"/>
<keyword evidence="5" id="KW-0997">Cell inner membrane</keyword>
<feature type="region of interest" description="Disordered" evidence="10">
    <location>
        <begin position="62"/>
        <end position="214"/>
    </location>
</feature>
<gene>
    <name evidence="13" type="ORF">DAMNIGENAA_16330</name>
</gene>
<dbReference type="PANTHER" id="PTHR33446">
    <property type="entry name" value="PROTEIN TONB-RELATED"/>
    <property type="match status" value="1"/>
</dbReference>
<dbReference type="InterPro" id="IPR003538">
    <property type="entry name" value="TonB"/>
</dbReference>
<evidence type="ECO:0000256" key="2">
    <source>
        <dbReference type="ARBA" id="ARBA00006555"/>
    </source>
</evidence>
<evidence type="ECO:0000313" key="14">
    <source>
        <dbReference type="Proteomes" id="UP001144372"/>
    </source>
</evidence>
<feature type="compositionally biased region" description="Low complexity" evidence="10">
    <location>
        <begin position="79"/>
        <end position="89"/>
    </location>
</feature>
<evidence type="ECO:0000256" key="7">
    <source>
        <dbReference type="ARBA" id="ARBA00022927"/>
    </source>
</evidence>
<dbReference type="PRINTS" id="PR01374">
    <property type="entry name" value="TONBPROTEIN"/>
</dbReference>
<organism evidence="13 14">
    <name type="scientific">Desulforhabdus amnigena</name>
    <dbReference type="NCBI Taxonomy" id="40218"/>
    <lineage>
        <taxon>Bacteria</taxon>
        <taxon>Pseudomonadati</taxon>
        <taxon>Thermodesulfobacteriota</taxon>
        <taxon>Syntrophobacteria</taxon>
        <taxon>Syntrophobacterales</taxon>
        <taxon>Syntrophobacteraceae</taxon>
        <taxon>Desulforhabdus</taxon>
    </lineage>
</organism>
<dbReference type="AlphaFoldDB" id="A0A9W6D1L8"/>
<evidence type="ECO:0000256" key="4">
    <source>
        <dbReference type="ARBA" id="ARBA00022475"/>
    </source>
</evidence>
<evidence type="ECO:0000256" key="10">
    <source>
        <dbReference type="SAM" id="MobiDB-lite"/>
    </source>
</evidence>
<keyword evidence="3" id="KW-0813">Transport</keyword>
<reference evidence="13" key="1">
    <citation type="submission" date="2022-12" db="EMBL/GenBank/DDBJ databases">
        <title>Reference genome sequencing for broad-spectrum identification of bacterial and archaeal isolates by mass spectrometry.</title>
        <authorList>
            <person name="Sekiguchi Y."/>
            <person name="Tourlousse D.M."/>
        </authorList>
    </citation>
    <scope>NUCLEOTIDE SEQUENCE</scope>
    <source>
        <strain evidence="13">ASRB1</strain>
    </source>
</reference>
<evidence type="ECO:0000256" key="11">
    <source>
        <dbReference type="SAM" id="Phobius"/>
    </source>
</evidence>
<evidence type="ECO:0000313" key="13">
    <source>
        <dbReference type="EMBL" id="GLI34200.1"/>
    </source>
</evidence>
<dbReference type="GO" id="GO:0015031">
    <property type="term" value="P:protein transport"/>
    <property type="evidence" value="ECO:0007669"/>
    <property type="project" value="UniProtKB-KW"/>
</dbReference>
<keyword evidence="14" id="KW-1185">Reference proteome</keyword>
<dbReference type="GO" id="GO:0055085">
    <property type="term" value="P:transmembrane transport"/>
    <property type="evidence" value="ECO:0007669"/>
    <property type="project" value="InterPro"/>
</dbReference>
<dbReference type="SUPFAM" id="SSF74653">
    <property type="entry name" value="TolA/TonB C-terminal domain"/>
    <property type="match status" value="1"/>
</dbReference>
<comment type="subcellular location">
    <subcellularLocation>
        <location evidence="1">Cell inner membrane</location>
        <topology evidence="1">Single-pass membrane protein</topology>
        <orientation evidence="1">Periplasmic side</orientation>
    </subcellularLocation>
</comment>
<sequence length="321" mass="33077">MEARDYRNNGLFDEGVLKGMVVSVFVHVAVFLLVLAGSWLMPPRKVELPLCTVSLLTLQDIGGGGGEGEEGASNKGNGEPKPSGGSEEVPSPPALESTVEPEREAPAKPESEKTEAVHPAETVKETVPLVPIPKKVKKPVEKPKTRPKPKLPQKQQTIANAEPSSSPVAKAESESPGAAAGALSGHGEGAGSGNVDGPGKGHSGEGAGAGSGVGAGGGGGPYNATFGSGDGPRFVRKVLPRYPRFARELGKEGTVLLLVTIDELGHLVDVKVVQGAGSGFDEEALQAVKKSTFSPAKQNGKPVLCKARLPILFQLKEKGNN</sequence>
<keyword evidence="9 11" id="KW-0472">Membrane</keyword>
<feature type="transmembrane region" description="Helical" evidence="11">
    <location>
        <begin position="20"/>
        <end position="40"/>
    </location>
</feature>
<keyword evidence="7" id="KW-0653">Protein transport</keyword>
<name>A0A9W6D1L8_9BACT</name>
<feature type="compositionally biased region" description="Low complexity" evidence="10">
    <location>
        <begin position="174"/>
        <end position="183"/>
    </location>
</feature>
<dbReference type="GO" id="GO:0015891">
    <property type="term" value="P:siderophore transport"/>
    <property type="evidence" value="ECO:0007669"/>
    <property type="project" value="InterPro"/>
</dbReference>
<dbReference type="PROSITE" id="PS52015">
    <property type="entry name" value="TONB_CTD"/>
    <property type="match status" value="1"/>
</dbReference>
<evidence type="ECO:0000256" key="3">
    <source>
        <dbReference type="ARBA" id="ARBA00022448"/>
    </source>
</evidence>
<dbReference type="InterPro" id="IPR006260">
    <property type="entry name" value="TonB/TolA_C"/>
</dbReference>
<dbReference type="RefSeq" id="WP_281793461.1">
    <property type="nucleotide sequence ID" value="NZ_BSDR01000001.1"/>
</dbReference>
<feature type="compositionally biased region" description="Basic and acidic residues" evidence="10">
    <location>
        <begin position="100"/>
        <end position="124"/>
    </location>
</feature>
<dbReference type="Proteomes" id="UP001144372">
    <property type="component" value="Unassembled WGS sequence"/>
</dbReference>
<evidence type="ECO:0000256" key="5">
    <source>
        <dbReference type="ARBA" id="ARBA00022519"/>
    </source>
</evidence>
<dbReference type="Pfam" id="PF03544">
    <property type="entry name" value="TonB_C"/>
    <property type="match status" value="1"/>
</dbReference>
<evidence type="ECO:0000256" key="6">
    <source>
        <dbReference type="ARBA" id="ARBA00022692"/>
    </source>
</evidence>
<protein>
    <recommendedName>
        <fullName evidence="12">TonB C-terminal domain-containing protein</fullName>
    </recommendedName>
</protein>
<feature type="compositionally biased region" description="Polar residues" evidence="10">
    <location>
        <begin position="153"/>
        <end position="167"/>
    </location>
</feature>
<evidence type="ECO:0000256" key="8">
    <source>
        <dbReference type="ARBA" id="ARBA00022989"/>
    </source>
</evidence>
<dbReference type="GO" id="GO:0030288">
    <property type="term" value="C:outer membrane-bounded periplasmic space"/>
    <property type="evidence" value="ECO:0007669"/>
    <property type="project" value="InterPro"/>
</dbReference>
<comment type="similarity">
    <text evidence="2">Belongs to the TonB family.</text>
</comment>
<dbReference type="NCBIfam" id="TIGR01352">
    <property type="entry name" value="tonB_Cterm"/>
    <property type="match status" value="1"/>
</dbReference>
<evidence type="ECO:0000256" key="9">
    <source>
        <dbReference type="ARBA" id="ARBA00023136"/>
    </source>
</evidence>
<dbReference type="Gene3D" id="3.30.1150.10">
    <property type="match status" value="1"/>
</dbReference>
<keyword evidence="4" id="KW-1003">Cell membrane</keyword>
<dbReference type="EMBL" id="BSDR01000001">
    <property type="protein sequence ID" value="GLI34200.1"/>
    <property type="molecule type" value="Genomic_DNA"/>
</dbReference>
<feature type="domain" description="TonB C-terminal" evidence="12">
    <location>
        <begin position="227"/>
        <end position="321"/>
    </location>
</feature>
<dbReference type="PANTHER" id="PTHR33446:SF14">
    <property type="entry name" value="PROTEIN TONB"/>
    <property type="match status" value="1"/>
</dbReference>
<dbReference type="InterPro" id="IPR051045">
    <property type="entry name" value="TonB-dependent_transducer"/>
</dbReference>
<evidence type="ECO:0000259" key="12">
    <source>
        <dbReference type="PROSITE" id="PS52015"/>
    </source>
</evidence>
<keyword evidence="6 11" id="KW-0812">Transmembrane</keyword>
<keyword evidence="8 11" id="KW-1133">Transmembrane helix</keyword>
<accession>A0A9W6D1L8</accession>
<dbReference type="GO" id="GO:0005886">
    <property type="term" value="C:plasma membrane"/>
    <property type="evidence" value="ECO:0007669"/>
    <property type="project" value="UniProtKB-SubCell"/>
</dbReference>
<feature type="compositionally biased region" description="Gly residues" evidence="10">
    <location>
        <begin position="184"/>
        <end position="214"/>
    </location>
</feature>